<evidence type="ECO:0000259" key="3">
    <source>
        <dbReference type="Pfam" id="PF09130"/>
    </source>
</evidence>
<dbReference type="Gene3D" id="3.40.50.720">
    <property type="entry name" value="NAD(P)-binding Rossmann-like Domain"/>
    <property type="match status" value="1"/>
</dbReference>
<evidence type="ECO:0000313" key="4">
    <source>
        <dbReference type="EMBL" id="MBZ6077581.1"/>
    </source>
</evidence>
<feature type="domain" description="6-phosphogluconate dehydrogenase NADP-binding" evidence="2">
    <location>
        <begin position="4"/>
        <end position="126"/>
    </location>
</feature>
<dbReference type="SUPFAM" id="SSF51735">
    <property type="entry name" value="NAD(P)-binding Rossmann-fold domains"/>
    <property type="match status" value="1"/>
</dbReference>
<dbReference type="InterPro" id="IPR006115">
    <property type="entry name" value="6PGDH_NADP-bd"/>
</dbReference>
<dbReference type="InterPro" id="IPR013328">
    <property type="entry name" value="6PGD_dom2"/>
</dbReference>
<evidence type="ECO:0000259" key="2">
    <source>
        <dbReference type="Pfam" id="PF03446"/>
    </source>
</evidence>
<dbReference type="InterPro" id="IPR015814">
    <property type="entry name" value="Pgluconate_DH_NAD-bd_C"/>
</dbReference>
<dbReference type="EMBL" id="JAIRBM010000010">
    <property type="protein sequence ID" value="MBZ6077581.1"/>
    <property type="molecule type" value="Genomic_DNA"/>
</dbReference>
<name>A0ABS7VR00_9HYPH</name>
<organism evidence="4 5">
    <name type="scientific">Microvirga puerhi</name>
    <dbReference type="NCBI Taxonomy" id="2876078"/>
    <lineage>
        <taxon>Bacteria</taxon>
        <taxon>Pseudomonadati</taxon>
        <taxon>Pseudomonadota</taxon>
        <taxon>Alphaproteobacteria</taxon>
        <taxon>Hyphomicrobiales</taxon>
        <taxon>Methylobacteriaceae</taxon>
        <taxon>Microvirga</taxon>
    </lineage>
</organism>
<dbReference type="RefSeq" id="WP_224314110.1">
    <property type="nucleotide sequence ID" value="NZ_JAIRBM010000010.1"/>
</dbReference>
<keyword evidence="1" id="KW-0560">Oxidoreductase</keyword>
<keyword evidence="5" id="KW-1185">Reference proteome</keyword>
<feature type="domain" description="Phosphogluconate dehydrogenase NAD-binding putative C-terminal" evidence="3">
    <location>
        <begin position="196"/>
        <end position="264"/>
    </location>
</feature>
<dbReference type="Pfam" id="PF09130">
    <property type="entry name" value="DUF1932"/>
    <property type="match status" value="1"/>
</dbReference>
<dbReference type="Proteomes" id="UP000704176">
    <property type="component" value="Unassembled WGS sequence"/>
</dbReference>
<dbReference type="InterPro" id="IPR015815">
    <property type="entry name" value="HIBADH-related"/>
</dbReference>
<evidence type="ECO:0000256" key="1">
    <source>
        <dbReference type="ARBA" id="ARBA00023002"/>
    </source>
</evidence>
<sequence>MGLRIAFIGYGEVGQLFSHSLAVKPDVWISVYDILFDDARRGPGLRQQAQENDIYAAASIGEACERADIVISAVTADAAVAVAKQAAPFLKAGQIYVDLNSVSPATKSEVDASVSRADADFVEFAVMAPVSDPGIAVPILSGGKRAEEISSRLNALGMKVTPVSIEIGTASATKLCRSIVIKGMEALMVDFTLASQKADVMPAVLASLKASYPGMEWENMAKIMMSRVRRHGIRRAAEMREASRMMTEMRLDGSLANAIADRHESFAQGSDEPYDTVKEG</sequence>
<dbReference type="Gene3D" id="1.10.1040.10">
    <property type="entry name" value="N-(1-d-carboxylethyl)-l-norvaline Dehydrogenase, domain 2"/>
    <property type="match status" value="1"/>
</dbReference>
<dbReference type="PIRSF" id="PIRSF000103">
    <property type="entry name" value="HIBADH"/>
    <property type="match status" value="1"/>
</dbReference>
<gene>
    <name evidence="4" type="ORF">K9B37_14980</name>
</gene>
<evidence type="ECO:0000313" key="5">
    <source>
        <dbReference type="Proteomes" id="UP000704176"/>
    </source>
</evidence>
<dbReference type="SUPFAM" id="SSF48179">
    <property type="entry name" value="6-phosphogluconate dehydrogenase C-terminal domain-like"/>
    <property type="match status" value="1"/>
</dbReference>
<protein>
    <submittedName>
        <fullName evidence="4">DUF1932 domain-containing protein</fullName>
    </submittedName>
</protein>
<dbReference type="InterPro" id="IPR036291">
    <property type="entry name" value="NAD(P)-bd_dom_sf"/>
</dbReference>
<proteinExistence type="predicted"/>
<comment type="caution">
    <text evidence="4">The sequence shown here is derived from an EMBL/GenBank/DDBJ whole genome shotgun (WGS) entry which is preliminary data.</text>
</comment>
<reference evidence="4 5" key="1">
    <citation type="submission" date="2021-09" db="EMBL/GenBank/DDBJ databases">
        <title>The complete genome sequence of a new microorganism.</title>
        <authorList>
            <person name="Zi Z."/>
        </authorList>
    </citation>
    <scope>NUCLEOTIDE SEQUENCE [LARGE SCALE GENOMIC DNA]</scope>
    <source>
        <strain evidence="4 5">WGZ8</strain>
    </source>
</reference>
<dbReference type="InterPro" id="IPR008927">
    <property type="entry name" value="6-PGluconate_DH-like_C_sf"/>
</dbReference>
<dbReference type="Pfam" id="PF03446">
    <property type="entry name" value="NAD_binding_2"/>
    <property type="match status" value="1"/>
</dbReference>
<accession>A0ABS7VR00</accession>